<gene>
    <name evidence="7" type="ORF">ETI04_08710</name>
</gene>
<dbReference type="PROSITE" id="PS50847">
    <property type="entry name" value="GRAM_POS_ANCHORING"/>
    <property type="match status" value="1"/>
</dbReference>
<evidence type="ECO:0000259" key="6">
    <source>
        <dbReference type="PROSITE" id="PS50847"/>
    </source>
</evidence>
<dbReference type="AlphaFoldDB" id="A0A4R6C418"/>
<evidence type="ECO:0000313" key="7">
    <source>
        <dbReference type="EMBL" id="TDM16351.1"/>
    </source>
</evidence>
<reference evidence="7 8" key="1">
    <citation type="submission" date="2019-01" db="EMBL/GenBank/DDBJ databases">
        <title>Draft genome sequences of Macrococcus caseolyticus, Macrococcus canis, Macrococcus bohemicus and Macrococcus goetzii.</title>
        <authorList>
            <person name="Mazhar S."/>
            <person name="Altermann E."/>
            <person name="Hill C."/>
            <person name="Mcauliffe O."/>
        </authorList>
    </citation>
    <scope>NUCLEOTIDE SEQUENCE [LARGE SCALE GENOMIC DNA]</scope>
    <source>
        <strain evidence="7 8">DPC7162</strain>
    </source>
</reference>
<dbReference type="RefSeq" id="WP_133420058.1">
    <property type="nucleotide sequence ID" value="NZ_SDQG01000005.1"/>
</dbReference>
<sequence length="198" mass="21346">MRESCLQIGDHVWQDNNNNDIQDAGDTGIASVTVRLNDASANVIATQVTDANGNYLFEGLTNGDYTVEFGTPADSAFVPVNDNVGTLDVDSDKAVVSVTINNADDLTIDRGFEKAEITPEPKPEPQQKPEAQVSKHDVIKHVHPAAAYHGKHDNAGETREVKELPGTGEPNNNGLNAALDLAVGGFTLMLTRRKREEQ</sequence>
<keyword evidence="4" id="KW-0732">Signal</keyword>
<dbReference type="PANTHER" id="PTHR23303:SF15">
    <property type="entry name" value="COLOSSIN-A"/>
    <property type="match status" value="1"/>
</dbReference>
<evidence type="ECO:0000256" key="3">
    <source>
        <dbReference type="ARBA" id="ARBA00022525"/>
    </source>
</evidence>
<evidence type="ECO:0000256" key="4">
    <source>
        <dbReference type="ARBA" id="ARBA00022729"/>
    </source>
</evidence>
<dbReference type="Gene3D" id="2.60.40.10">
    <property type="entry name" value="Immunoglobulins"/>
    <property type="match status" value="1"/>
</dbReference>
<name>A0A4R6C418_9STAP</name>
<keyword evidence="5" id="KW-0572">Peptidoglycan-anchor</keyword>
<dbReference type="EMBL" id="SDQG01000005">
    <property type="protein sequence ID" value="TDM16351.1"/>
    <property type="molecule type" value="Genomic_DNA"/>
</dbReference>
<dbReference type="InterPro" id="IPR033764">
    <property type="entry name" value="Sdr_B"/>
</dbReference>
<dbReference type="InterPro" id="IPR051417">
    <property type="entry name" value="SDr/BOS_complex"/>
</dbReference>
<organism evidence="7 8">
    <name type="scientific">Macrococcoides canis</name>
    <dbReference type="NCBI Taxonomy" id="1855823"/>
    <lineage>
        <taxon>Bacteria</taxon>
        <taxon>Bacillati</taxon>
        <taxon>Bacillota</taxon>
        <taxon>Bacilli</taxon>
        <taxon>Bacillales</taxon>
        <taxon>Staphylococcaceae</taxon>
        <taxon>Macrococcoides</taxon>
    </lineage>
</organism>
<evidence type="ECO:0000256" key="5">
    <source>
        <dbReference type="ARBA" id="ARBA00023088"/>
    </source>
</evidence>
<keyword evidence="3" id="KW-0964">Secreted</keyword>
<dbReference type="Pfam" id="PF17210">
    <property type="entry name" value="SdrD_B"/>
    <property type="match status" value="1"/>
</dbReference>
<evidence type="ECO:0000256" key="1">
    <source>
        <dbReference type="ARBA" id="ARBA00004168"/>
    </source>
</evidence>
<dbReference type="InterPro" id="IPR019931">
    <property type="entry name" value="LPXTG_anchor"/>
</dbReference>
<proteinExistence type="predicted"/>
<dbReference type="PANTHER" id="PTHR23303">
    <property type="entry name" value="CARBOXYPEPTIDASE REGULATORY REGION-CONTAINING"/>
    <property type="match status" value="1"/>
</dbReference>
<dbReference type="InterPro" id="IPR013783">
    <property type="entry name" value="Ig-like_fold"/>
</dbReference>
<dbReference type="Proteomes" id="UP000294865">
    <property type="component" value="Unassembled WGS sequence"/>
</dbReference>
<accession>A0A4R6C418</accession>
<evidence type="ECO:0000313" key="8">
    <source>
        <dbReference type="Proteomes" id="UP000294865"/>
    </source>
</evidence>
<dbReference type="SUPFAM" id="SSF117074">
    <property type="entry name" value="Hypothetical protein PA1324"/>
    <property type="match status" value="1"/>
</dbReference>
<evidence type="ECO:0000256" key="2">
    <source>
        <dbReference type="ARBA" id="ARBA00022512"/>
    </source>
</evidence>
<feature type="domain" description="Gram-positive cocci surface proteins LPxTG" evidence="6">
    <location>
        <begin position="164"/>
        <end position="198"/>
    </location>
</feature>
<comment type="caution">
    <text evidence="7">The sequence shown here is derived from an EMBL/GenBank/DDBJ whole genome shotgun (WGS) entry which is preliminary data.</text>
</comment>
<comment type="subcellular location">
    <subcellularLocation>
        <location evidence="1">Secreted</location>
        <location evidence="1">Cell wall</location>
        <topology evidence="1">Peptidoglycan-anchor</topology>
    </subcellularLocation>
</comment>
<keyword evidence="2" id="KW-0134">Cell wall</keyword>
<protein>
    <recommendedName>
        <fullName evidence="6">Gram-positive cocci surface proteins LPxTG domain-containing protein</fullName>
    </recommendedName>
</protein>